<dbReference type="InterPro" id="IPR050476">
    <property type="entry name" value="Insect_CytP450_Detox"/>
</dbReference>
<evidence type="ECO:0000313" key="17">
    <source>
        <dbReference type="Proteomes" id="UP001652582"/>
    </source>
</evidence>
<evidence type="ECO:0000256" key="11">
    <source>
        <dbReference type="ARBA" id="ARBA00023004"/>
    </source>
</evidence>
<comment type="cofactor">
    <cofactor evidence="1 15">
        <name>heme</name>
        <dbReference type="ChEBI" id="CHEBI:30413"/>
    </cofactor>
</comment>
<feature type="binding site" description="axial binding residue" evidence="15">
    <location>
        <position position="437"/>
    </location>
    <ligand>
        <name>heme</name>
        <dbReference type="ChEBI" id="CHEBI:30413"/>
    </ligand>
    <ligandPart>
        <name>Fe</name>
        <dbReference type="ChEBI" id="CHEBI:18248"/>
    </ligandPart>
</feature>
<dbReference type="Proteomes" id="UP001652582">
    <property type="component" value="Chromosome 5"/>
</dbReference>
<dbReference type="PRINTS" id="PR00385">
    <property type="entry name" value="P450"/>
</dbReference>
<reference evidence="18" key="1">
    <citation type="submission" date="2025-08" db="UniProtKB">
        <authorList>
            <consortium name="RefSeq"/>
        </authorList>
    </citation>
    <scope>IDENTIFICATION</scope>
</reference>
<keyword evidence="10 16" id="KW-0560">Oxidoreductase</keyword>
<dbReference type="CDD" id="cd11056">
    <property type="entry name" value="CYP6-like"/>
    <property type="match status" value="1"/>
</dbReference>
<dbReference type="KEGG" id="bany:112053173"/>
<gene>
    <name evidence="18" type="primary">LOC112053173</name>
</gene>
<keyword evidence="8" id="KW-0256">Endoplasmic reticulum</keyword>
<dbReference type="PANTHER" id="PTHR24292:SF54">
    <property type="entry name" value="CYP9F3-RELATED"/>
    <property type="match status" value="1"/>
</dbReference>
<evidence type="ECO:0000256" key="3">
    <source>
        <dbReference type="ARBA" id="ARBA00004406"/>
    </source>
</evidence>
<dbReference type="RefSeq" id="XP_023948265.2">
    <property type="nucleotide sequence ID" value="XM_024092497.2"/>
</dbReference>
<comment type="subcellular location">
    <subcellularLocation>
        <location evidence="3">Endoplasmic reticulum membrane</location>
        <topology evidence="3">Peripheral membrane protein</topology>
    </subcellularLocation>
    <subcellularLocation>
        <location evidence="2">Microsome membrane</location>
        <topology evidence="2">Peripheral membrane protein</topology>
    </subcellularLocation>
</comment>
<evidence type="ECO:0000256" key="12">
    <source>
        <dbReference type="ARBA" id="ARBA00023033"/>
    </source>
</evidence>
<dbReference type="SUPFAM" id="SSF48264">
    <property type="entry name" value="Cytochrome P450"/>
    <property type="match status" value="1"/>
</dbReference>
<dbReference type="InterPro" id="IPR017972">
    <property type="entry name" value="Cyt_P450_CS"/>
</dbReference>
<proteinExistence type="inferred from homology"/>
<evidence type="ECO:0000256" key="10">
    <source>
        <dbReference type="ARBA" id="ARBA00023002"/>
    </source>
</evidence>
<dbReference type="PANTHER" id="PTHR24292">
    <property type="entry name" value="CYTOCHROME P450"/>
    <property type="match status" value="1"/>
</dbReference>
<dbReference type="AlphaFoldDB" id="A0A6J1NKI8"/>
<keyword evidence="17" id="KW-1185">Reference proteome</keyword>
<evidence type="ECO:0000313" key="18">
    <source>
        <dbReference type="RefSeq" id="XP_023948265.2"/>
    </source>
</evidence>
<evidence type="ECO:0000256" key="5">
    <source>
        <dbReference type="ARBA" id="ARBA00012109"/>
    </source>
</evidence>
<evidence type="ECO:0000256" key="14">
    <source>
        <dbReference type="ARBA" id="ARBA00047827"/>
    </source>
</evidence>
<dbReference type="GeneID" id="112053173"/>
<keyword evidence="7 15" id="KW-0479">Metal-binding</keyword>
<keyword evidence="11 15" id="KW-0408">Iron</keyword>
<dbReference type="GO" id="GO:0016712">
    <property type="term" value="F:oxidoreductase activity, acting on paired donors, with incorporation or reduction of molecular oxygen, reduced flavin or flavoprotein as one donor, and incorporation of one atom of oxygen"/>
    <property type="evidence" value="ECO:0007669"/>
    <property type="project" value="UniProtKB-EC"/>
</dbReference>
<dbReference type="InterPro" id="IPR002401">
    <property type="entry name" value="Cyt_P450_E_grp-I"/>
</dbReference>
<keyword evidence="12 16" id="KW-0503">Monooxygenase</keyword>
<sequence>MCVTVILLVALLSLVLLLTIFHYSTKGRRYWYYKKVPYREPCPIFGNFGATLTMRQSYTKTLQFFYDKYRNEKYVGIFQARRPALLLIDVDIVKAVLSNNFSSFSDRLSVSTDTQREPLLRNLANMSGSEWQEMRRIVTPTFSSAKMKAMFSLIADCANTLKTVLLKESEDDVEVPQLMCRFTTDIIGSCAFGVDPGSLNNKQSPFLVMSQKMFKADRATILKRYCRAFCPPLFRLLNLRTYSLNVEVFFTDIINQVLTERRATGNVRSDFLQLMLNVQKSESGFPMTDELITSNSFIFMLAGLETSSTTLSFSLYQLAKDADLQSRLRAEIKECLERNNGLNYEAVCAMRLVAQTYLETLRLHPPTPLTSRLCTAPCTLPGTDLKLKAREAVIIPIHCIQKDAEHFPEPEKFDPDRFKDDLNPRGFLAFGDGPRSCPGARYAQLMVVAGLATILDNFIVEPCSRTTPTIQYDTRSVMLKNKGSIWLRFRPL</sequence>
<evidence type="ECO:0000256" key="8">
    <source>
        <dbReference type="ARBA" id="ARBA00022824"/>
    </source>
</evidence>
<dbReference type="InterPro" id="IPR001128">
    <property type="entry name" value="Cyt_P450"/>
</dbReference>
<protein>
    <recommendedName>
        <fullName evidence="5">unspecific monooxygenase</fullName>
        <ecNumber evidence="5">1.14.14.1</ecNumber>
    </recommendedName>
</protein>
<dbReference type="GO" id="GO:0020037">
    <property type="term" value="F:heme binding"/>
    <property type="evidence" value="ECO:0007669"/>
    <property type="project" value="InterPro"/>
</dbReference>
<dbReference type="GO" id="GO:0005506">
    <property type="term" value="F:iron ion binding"/>
    <property type="evidence" value="ECO:0007669"/>
    <property type="project" value="InterPro"/>
</dbReference>
<comment type="similarity">
    <text evidence="4 16">Belongs to the cytochrome P450 family.</text>
</comment>
<keyword evidence="9" id="KW-0492">Microsome</keyword>
<dbReference type="Pfam" id="PF00067">
    <property type="entry name" value="p450"/>
    <property type="match status" value="1"/>
</dbReference>
<evidence type="ECO:0000256" key="7">
    <source>
        <dbReference type="ARBA" id="ARBA00022723"/>
    </source>
</evidence>
<comment type="catalytic activity">
    <reaction evidence="14">
        <text>an organic molecule + reduced [NADPH--hemoprotein reductase] + O2 = an alcohol + oxidized [NADPH--hemoprotein reductase] + H2O + H(+)</text>
        <dbReference type="Rhea" id="RHEA:17149"/>
        <dbReference type="Rhea" id="RHEA-COMP:11964"/>
        <dbReference type="Rhea" id="RHEA-COMP:11965"/>
        <dbReference type="ChEBI" id="CHEBI:15377"/>
        <dbReference type="ChEBI" id="CHEBI:15378"/>
        <dbReference type="ChEBI" id="CHEBI:15379"/>
        <dbReference type="ChEBI" id="CHEBI:30879"/>
        <dbReference type="ChEBI" id="CHEBI:57618"/>
        <dbReference type="ChEBI" id="CHEBI:58210"/>
        <dbReference type="ChEBI" id="CHEBI:142491"/>
        <dbReference type="EC" id="1.14.14.1"/>
    </reaction>
</comment>
<evidence type="ECO:0000256" key="1">
    <source>
        <dbReference type="ARBA" id="ARBA00001971"/>
    </source>
</evidence>
<evidence type="ECO:0000256" key="2">
    <source>
        <dbReference type="ARBA" id="ARBA00004174"/>
    </source>
</evidence>
<keyword evidence="13" id="KW-0472">Membrane</keyword>
<name>A0A6J1NKI8_BICAN</name>
<evidence type="ECO:0000256" key="9">
    <source>
        <dbReference type="ARBA" id="ARBA00022848"/>
    </source>
</evidence>
<evidence type="ECO:0000256" key="15">
    <source>
        <dbReference type="PIRSR" id="PIRSR602401-1"/>
    </source>
</evidence>
<keyword evidence="6 15" id="KW-0349">Heme</keyword>
<dbReference type="PROSITE" id="PS00086">
    <property type="entry name" value="CYTOCHROME_P450"/>
    <property type="match status" value="1"/>
</dbReference>
<evidence type="ECO:0000256" key="4">
    <source>
        <dbReference type="ARBA" id="ARBA00010617"/>
    </source>
</evidence>
<dbReference type="PRINTS" id="PR00463">
    <property type="entry name" value="EP450I"/>
</dbReference>
<organism evidence="17 18">
    <name type="scientific">Bicyclus anynana</name>
    <name type="common">Squinting bush brown butterfly</name>
    <dbReference type="NCBI Taxonomy" id="110368"/>
    <lineage>
        <taxon>Eukaryota</taxon>
        <taxon>Metazoa</taxon>
        <taxon>Ecdysozoa</taxon>
        <taxon>Arthropoda</taxon>
        <taxon>Hexapoda</taxon>
        <taxon>Insecta</taxon>
        <taxon>Pterygota</taxon>
        <taxon>Neoptera</taxon>
        <taxon>Endopterygota</taxon>
        <taxon>Lepidoptera</taxon>
        <taxon>Glossata</taxon>
        <taxon>Ditrysia</taxon>
        <taxon>Papilionoidea</taxon>
        <taxon>Nymphalidae</taxon>
        <taxon>Satyrinae</taxon>
        <taxon>Satyrini</taxon>
        <taxon>Mycalesina</taxon>
        <taxon>Bicyclus</taxon>
    </lineage>
</organism>
<evidence type="ECO:0000256" key="6">
    <source>
        <dbReference type="ARBA" id="ARBA00022617"/>
    </source>
</evidence>
<dbReference type="EC" id="1.14.14.1" evidence="5"/>
<evidence type="ECO:0000256" key="16">
    <source>
        <dbReference type="RuleBase" id="RU000461"/>
    </source>
</evidence>
<accession>A0A6J1NKI8</accession>
<dbReference type="InterPro" id="IPR036396">
    <property type="entry name" value="Cyt_P450_sf"/>
</dbReference>
<evidence type="ECO:0000256" key="13">
    <source>
        <dbReference type="ARBA" id="ARBA00023136"/>
    </source>
</evidence>
<dbReference type="Gene3D" id="1.10.630.10">
    <property type="entry name" value="Cytochrome P450"/>
    <property type="match status" value="1"/>
</dbReference>
<dbReference type="GO" id="GO:0005789">
    <property type="term" value="C:endoplasmic reticulum membrane"/>
    <property type="evidence" value="ECO:0007669"/>
    <property type="project" value="UniProtKB-SubCell"/>
</dbReference>
<dbReference type="OrthoDB" id="2789670at2759"/>